<dbReference type="AlphaFoldDB" id="A0A914PC70"/>
<evidence type="ECO:0000313" key="3">
    <source>
        <dbReference type="WBParaSite" id="PDA_v2.g15181.t1"/>
    </source>
</evidence>
<dbReference type="Proteomes" id="UP000887578">
    <property type="component" value="Unplaced"/>
</dbReference>
<dbReference type="InterPro" id="IPR029071">
    <property type="entry name" value="Ubiquitin-like_domsf"/>
</dbReference>
<proteinExistence type="predicted"/>
<dbReference type="InterPro" id="IPR000626">
    <property type="entry name" value="Ubiquitin-like_dom"/>
</dbReference>
<feature type="domain" description="Ubiquitin-like" evidence="1">
    <location>
        <begin position="17"/>
        <end position="93"/>
    </location>
</feature>
<evidence type="ECO:0000259" key="1">
    <source>
        <dbReference type="PROSITE" id="PS50053"/>
    </source>
</evidence>
<dbReference type="WBParaSite" id="PDA_v2.g15181.t1">
    <property type="protein sequence ID" value="PDA_v2.g15181.t1"/>
    <property type="gene ID" value="PDA_v2.g15181"/>
</dbReference>
<accession>A0A914PC70</accession>
<protein>
    <submittedName>
        <fullName evidence="3">Ubiquitin-like domain-containing protein</fullName>
    </submittedName>
</protein>
<dbReference type="SUPFAM" id="SSF54236">
    <property type="entry name" value="Ubiquitin-like"/>
    <property type="match status" value="1"/>
</dbReference>
<dbReference type="Gene3D" id="3.10.20.90">
    <property type="entry name" value="Phosphatidylinositol 3-kinase Catalytic Subunit, Chain A, domain 1"/>
    <property type="match status" value="1"/>
</dbReference>
<keyword evidence="2" id="KW-1185">Reference proteome</keyword>
<dbReference type="Pfam" id="PF00240">
    <property type="entry name" value="ubiquitin"/>
    <property type="match status" value="1"/>
</dbReference>
<name>A0A914PC70_9BILA</name>
<evidence type="ECO:0000313" key="2">
    <source>
        <dbReference type="Proteomes" id="UP000887578"/>
    </source>
</evidence>
<reference evidence="3" key="1">
    <citation type="submission" date="2022-11" db="UniProtKB">
        <authorList>
            <consortium name="WormBaseParasite"/>
        </authorList>
    </citation>
    <scope>IDENTIFICATION</scope>
</reference>
<sequence length="94" mass="10533">MRTSAFEEAPQEQGGPMVIYVLKMDGRKVTISDVTPQTTMGEVKFQVADYTGIEKTKFRLAYMGKTRNEDDTLQKCSIPSGATLHMLWRQTGGK</sequence>
<dbReference type="PROSITE" id="PS50053">
    <property type="entry name" value="UBIQUITIN_2"/>
    <property type="match status" value="1"/>
</dbReference>
<dbReference type="SMART" id="SM00213">
    <property type="entry name" value="UBQ"/>
    <property type="match status" value="1"/>
</dbReference>
<dbReference type="CDD" id="cd17039">
    <property type="entry name" value="Ubl_ubiquitin_like"/>
    <property type="match status" value="1"/>
</dbReference>
<organism evidence="2 3">
    <name type="scientific">Panagrolaimus davidi</name>
    <dbReference type="NCBI Taxonomy" id="227884"/>
    <lineage>
        <taxon>Eukaryota</taxon>
        <taxon>Metazoa</taxon>
        <taxon>Ecdysozoa</taxon>
        <taxon>Nematoda</taxon>
        <taxon>Chromadorea</taxon>
        <taxon>Rhabditida</taxon>
        <taxon>Tylenchina</taxon>
        <taxon>Panagrolaimomorpha</taxon>
        <taxon>Panagrolaimoidea</taxon>
        <taxon>Panagrolaimidae</taxon>
        <taxon>Panagrolaimus</taxon>
    </lineage>
</organism>